<comment type="caution">
    <text evidence="2">The sequence shown here is derived from an EMBL/GenBank/DDBJ whole genome shotgun (WGS) entry which is preliminary data.</text>
</comment>
<name>A0AAV7VI83_PLEWA</name>
<evidence type="ECO:0000313" key="2">
    <source>
        <dbReference type="EMBL" id="KAJ1201348.1"/>
    </source>
</evidence>
<protein>
    <submittedName>
        <fullName evidence="2">Uncharacterized protein</fullName>
    </submittedName>
</protein>
<reference evidence="2" key="1">
    <citation type="journal article" date="2022" name="bioRxiv">
        <title>Sequencing and chromosome-scale assembly of the giantPleurodeles waltlgenome.</title>
        <authorList>
            <person name="Brown T."/>
            <person name="Elewa A."/>
            <person name="Iarovenko S."/>
            <person name="Subramanian E."/>
            <person name="Araus A.J."/>
            <person name="Petzold A."/>
            <person name="Susuki M."/>
            <person name="Suzuki K.-i.T."/>
            <person name="Hayashi T."/>
            <person name="Toyoda A."/>
            <person name="Oliveira C."/>
            <person name="Osipova E."/>
            <person name="Leigh N.D."/>
            <person name="Simon A."/>
            <person name="Yun M.H."/>
        </authorList>
    </citation>
    <scope>NUCLEOTIDE SEQUENCE</scope>
    <source>
        <strain evidence="2">20211129_DDA</strain>
        <tissue evidence="2">Liver</tissue>
    </source>
</reference>
<feature type="region of interest" description="Disordered" evidence="1">
    <location>
        <begin position="57"/>
        <end position="77"/>
    </location>
</feature>
<proteinExistence type="predicted"/>
<dbReference type="EMBL" id="JANPWB010000003">
    <property type="protein sequence ID" value="KAJ1201348.1"/>
    <property type="molecule type" value="Genomic_DNA"/>
</dbReference>
<keyword evidence="3" id="KW-1185">Reference proteome</keyword>
<feature type="region of interest" description="Disordered" evidence="1">
    <location>
        <begin position="24"/>
        <end position="44"/>
    </location>
</feature>
<dbReference type="Proteomes" id="UP001066276">
    <property type="component" value="Chromosome 2_1"/>
</dbReference>
<evidence type="ECO:0000256" key="1">
    <source>
        <dbReference type="SAM" id="MobiDB-lite"/>
    </source>
</evidence>
<dbReference type="AlphaFoldDB" id="A0AAV7VI83"/>
<gene>
    <name evidence="2" type="ORF">NDU88_005160</name>
</gene>
<accession>A0AAV7VI83</accession>
<evidence type="ECO:0000313" key="3">
    <source>
        <dbReference type="Proteomes" id="UP001066276"/>
    </source>
</evidence>
<organism evidence="2 3">
    <name type="scientific">Pleurodeles waltl</name>
    <name type="common">Iberian ribbed newt</name>
    <dbReference type="NCBI Taxonomy" id="8319"/>
    <lineage>
        <taxon>Eukaryota</taxon>
        <taxon>Metazoa</taxon>
        <taxon>Chordata</taxon>
        <taxon>Craniata</taxon>
        <taxon>Vertebrata</taxon>
        <taxon>Euteleostomi</taxon>
        <taxon>Amphibia</taxon>
        <taxon>Batrachia</taxon>
        <taxon>Caudata</taxon>
        <taxon>Salamandroidea</taxon>
        <taxon>Salamandridae</taxon>
        <taxon>Pleurodelinae</taxon>
        <taxon>Pleurodeles</taxon>
    </lineage>
</organism>
<sequence>MSASRTVRGEDRDPILGLRPRRVLMTARGQRKGPLRAPRPLTRTAASPTARLWAAAAPHAVRPGGAVAAQQRMGRGM</sequence>